<dbReference type="Pfam" id="PF00106">
    <property type="entry name" value="adh_short"/>
    <property type="match status" value="1"/>
</dbReference>
<dbReference type="PANTHER" id="PTHR24320:SF148">
    <property type="entry name" value="NAD(P)-BINDING ROSSMANN-FOLD SUPERFAMILY PROTEIN"/>
    <property type="match status" value="1"/>
</dbReference>
<sequence length="418" mass="45599">MSPWRCLALAMVCSACAVRAEVKRTLSSTALLPAFSSSLLLPPPRLLPLSYGSHLAIGSSVLAAGRLHAPPPRPPRRLFSSFPQMSELGKKSTAKQVIEHFRSDLTGRTAIVTGGNKGIGLETCKALMSAGCRVIMAARDKQSGEEAVQREIKNPGLGGYAVANPNYDVLELDLSDLSSVKKFADEVLAREERIDLLVLNAGVMATPKTYTKSNFELQLGVNHFGHFYLTQLLLPKMKSQQHPSRVVTLSSVAHTMIKNVDLTDLHYTRGRKYSAWNAYAQSKLANILFARGLHARLLQEEGNKVTSLAVHPGVIGTDLWRHQGGWLRKFVMPLFLKDKSIPQVLSLSSFTSDPPPRSMRSSSLLHASSFILPFHPPFSASPSLLSFALPILPPSEHTSYPPHASPGSCNDALRLLVT</sequence>
<keyword evidence="6" id="KW-1185">Reference proteome</keyword>
<reference evidence="6" key="2">
    <citation type="submission" date="2012-11" db="EMBL/GenBank/DDBJ databases">
        <authorList>
            <person name="Kuo A."/>
            <person name="Curtis B.A."/>
            <person name="Tanifuji G."/>
            <person name="Burki F."/>
            <person name="Gruber A."/>
            <person name="Irimia M."/>
            <person name="Maruyama S."/>
            <person name="Arias M.C."/>
            <person name="Ball S.G."/>
            <person name="Gile G.H."/>
            <person name="Hirakawa Y."/>
            <person name="Hopkins J.F."/>
            <person name="Rensing S.A."/>
            <person name="Schmutz J."/>
            <person name="Symeonidi A."/>
            <person name="Elias M."/>
            <person name="Eveleigh R.J."/>
            <person name="Herman E.K."/>
            <person name="Klute M.J."/>
            <person name="Nakayama T."/>
            <person name="Obornik M."/>
            <person name="Reyes-Prieto A."/>
            <person name="Armbrust E.V."/>
            <person name="Aves S.J."/>
            <person name="Beiko R.G."/>
            <person name="Coutinho P."/>
            <person name="Dacks J.B."/>
            <person name="Durnford D.G."/>
            <person name="Fast N.M."/>
            <person name="Green B.R."/>
            <person name="Grisdale C."/>
            <person name="Hempe F."/>
            <person name="Henrissat B."/>
            <person name="Hoppner M.P."/>
            <person name="Ishida K.-I."/>
            <person name="Kim E."/>
            <person name="Koreny L."/>
            <person name="Kroth P.G."/>
            <person name="Liu Y."/>
            <person name="Malik S.-B."/>
            <person name="Maier U.G."/>
            <person name="McRose D."/>
            <person name="Mock T."/>
            <person name="Neilson J.A."/>
            <person name="Onodera N.T."/>
            <person name="Poole A.M."/>
            <person name="Pritham E.J."/>
            <person name="Richards T.A."/>
            <person name="Rocap G."/>
            <person name="Roy S.W."/>
            <person name="Sarai C."/>
            <person name="Schaack S."/>
            <person name="Shirato S."/>
            <person name="Slamovits C.H."/>
            <person name="Spencer D.F."/>
            <person name="Suzuki S."/>
            <person name="Worden A.Z."/>
            <person name="Zauner S."/>
            <person name="Barry K."/>
            <person name="Bell C."/>
            <person name="Bharti A.K."/>
            <person name="Crow J.A."/>
            <person name="Grimwood J."/>
            <person name="Kramer R."/>
            <person name="Lindquist E."/>
            <person name="Lucas S."/>
            <person name="Salamov A."/>
            <person name="McFadden G.I."/>
            <person name="Lane C.E."/>
            <person name="Keeling P.J."/>
            <person name="Gray M.W."/>
            <person name="Grigoriev I.V."/>
            <person name="Archibald J.M."/>
        </authorList>
    </citation>
    <scope>NUCLEOTIDE SEQUENCE</scope>
    <source>
        <strain evidence="6">CCMP2712</strain>
    </source>
</reference>
<dbReference type="Proteomes" id="UP000011087">
    <property type="component" value="Unassembled WGS sequence"/>
</dbReference>
<dbReference type="AlphaFoldDB" id="L1J5X9"/>
<evidence type="ECO:0000313" key="4">
    <source>
        <dbReference type="EMBL" id="EKX43524.1"/>
    </source>
</evidence>
<keyword evidence="2" id="KW-0560">Oxidoreductase</keyword>
<dbReference type="PRINTS" id="PR00081">
    <property type="entry name" value="GDHRDH"/>
</dbReference>
<name>L1J5X9_GUITC</name>
<feature type="signal peptide" evidence="3">
    <location>
        <begin position="1"/>
        <end position="20"/>
    </location>
</feature>
<evidence type="ECO:0000313" key="6">
    <source>
        <dbReference type="Proteomes" id="UP000011087"/>
    </source>
</evidence>
<dbReference type="CDD" id="cd05327">
    <property type="entry name" value="retinol-DH_like_SDR_c_like"/>
    <property type="match status" value="1"/>
</dbReference>
<gene>
    <name evidence="4" type="ORF">GUITHDRAFT_87807</name>
</gene>
<dbReference type="RefSeq" id="XP_005830504.1">
    <property type="nucleotide sequence ID" value="XM_005830447.1"/>
</dbReference>
<evidence type="ECO:0000256" key="3">
    <source>
        <dbReference type="SAM" id="SignalP"/>
    </source>
</evidence>
<reference evidence="5" key="3">
    <citation type="submission" date="2015-06" db="UniProtKB">
        <authorList>
            <consortium name="EnsemblProtists"/>
        </authorList>
    </citation>
    <scope>IDENTIFICATION</scope>
</reference>
<accession>L1J5X9</accession>
<dbReference type="OrthoDB" id="1274115at2759"/>
<dbReference type="OMA" id="NEMMMEG"/>
<dbReference type="GO" id="GO:0016491">
    <property type="term" value="F:oxidoreductase activity"/>
    <property type="evidence" value="ECO:0007669"/>
    <property type="project" value="UniProtKB-KW"/>
</dbReference>
<dbReference type="STRING" id="905079.L1J5X9"/>
<comment type="similarity">
    <text evidence="1">Belongs to the short-chain dehydrogenases/reductases (SDR) family.</text>
</comment>
<evidence type="ECO:0000256" key="2">
    <source>
        <dbReference type="ARBA" id="ARBA00023002"/>
    </source>
</evidence>
<feature type="chain" id="PRO_5008770925" evidence="3">
    <location>
        <begin position="21"/>
        <end position="418"/>
    </location>
</feature>
<dbReference type="EMBL" id="JH993010">
    <property type="protein sequence ID" value="EKX43524.1"/>
    <property type="molecule type" value="Genomic_DNA"/>
</dbReference>
<dbReference type="EnsemblProtists" id="EKX43524">
    <property type="protein sequence ID" value="EKX43524"/>
    <property type="gene ID" value="GUITHDRAFT_87807"/>
</dbReference>
<dbReference type="Gene3D" id="3.40.50.720">
    <property type="entry name" value="NAD(P)-binding Rossmann-like Domain"/>
    <property type="match status" value="1"/>
</dbReference>
<dbReference type="PANTHER" id="PTHR24320">
    <property type="entry name" value="RETINOL DEHYDROGENASE"/>
    <property type="match status" value="1"/>
</dbReference>
<evidence type="ECO:0000313" key="5">
    <source>
        <dbReference type="EnsemblProtists" id="EKX43524"/>
    </source>
</evidence>
<keyword evidence="3" id="KW-0732">Signal</keyword>
<dbReference type="GeneID" id="17300183"/>
<dbReference type="eggNOG" id="KOG1208">
    <property type="taxonomic scope" value="Eukaryota"/>
</dbReference>
<organism evidence="4">
    <name type="scientific">Guillardia theta (strain CCMP2712)</name>
    <name type="common">Cryptophyte</name>
    <dbReference type="NCBI Taxonomy" id="905079"/>
    <lineage>
        <taxon>Eukaryota</taxon>
        <taxon>Cryptophyceae</taxon>
        <taxon>Pyrenomonadales</taxon>
        <taxon>Geminigeraceae</taxon>
        <taxon>Guillardia</taxon>
    </lineage>
</organism>
<reference evidence="4 6" key="1">
    <citation type="journal article" date="2012" name="Nature">
        <title>Algal genomes reveal evolutionary mosaicism and the fate of nucleomorphs.</title>
        <authorList>
            <consortium name="DOE Joint Genome Institute"/>
            <person name="Curtis B.A."/>
            <person name="Tanifuji G."/>
            <person name="Burki F."/>
            <person name="Gruber A."/>
            <person name="Irimia M."/>
            <person name="Maruyama S."/>
            <person name="Arias M.C."/>
            <person name="Ball S.G."/>
            <person name="Gile G.H."/>
            <person name="Hirakawa Y."/>
            <person name="Hopkins J.F."/>
            <person name="Kuo A."/>
            <person name="Rensing S.A."/>
            <person name="Schmutz J."/>
            <person name="Symeonidi A."/>
            <person name="Elias M."/>
            <person name="Eveleigh R.J."/>
            <person name="Herman E.K."/>
            <person name="Klute M.J."/>
            <person name="Nakayama T."/>
            <person name="Obornik M."/>
            <person name="Reyes-Prieto A."/>
            <person name="Armbrust E.V."/>
            <person name="Aves S.J."/>
            <person name="Beiko R.G."/>
            <person name="Coutinho P."/>
            <person name="Dacks J.B."/>
            <person name="Durnford D.G."/>
            <person name="Fast N.M."/>
            <person name="Green B.R."/>
            <person name="Grisdale C.J."/>
            <person name="Hempel F."/>
            <person name="Henrissat B."/>
            <person name="Hoppner M.P."/>
            <person name="Ishida K."/>
            <person name="Kim E."/>
            <person name="Koreny L."/>
            <person name="Kroth P.G."/>
            <person name="Liu Y."/>
            <person name="Malik S.B."/>
            <person name="Maier U.G."/>
            <person name="McRose D."/>
            <person name="Mock T."/>
            <person name="Neilson J.A."/>
            <person name="Onodera N.T."/>
            <person name="Poole A.M."/>
            <person name="Pritham E.J."/>
            <person name="Richards T.A."/>
            <person name="Rocap G."/>
            <person name="Roy S.W."/>
            <person name="Sarai C."/>
            <person name="Schaack S."/>
            <person name="Shirato S."/>
            <person name="Slamovits C.H."/>
            <person name="Spencer D.F."/>
            <person name="Suzuki S."/>
            <person name="Worden A.Z."/>
            <person name="Zauner S."/>
            <person name="Barry K."/>
            <person name="Bell C."/>
            <person name="Bharti A.K."/>
            <person name="Crow J.A."/>
            <person name="Grimwood J."/>
            <person name="Kramer R."/>
            <person name="Lindquist E."/>
            <person name="Lucas S."/>
            <person name="Salamov A."/>
            <person name="McFadden G.I."/>
            <person name="Lane C.E."/>
            <person name="Keeling P.J."/>
            <person name="Gray M.W."/>
            <person name="Grigoriev I.V."/>
            <person name="Archibald J.M."/>
        </authorList>
    </citation>
    <scope>NUCLEOTIDE SEQUENCE</scope>
    <source>
        <strain evidence="4 6">CCMP2712</strain>
    </source>
</reference>
<evidence type="ECO:0000256" key="1">
    <source>
        <dbReference type="ARBA" id="ARBA00006484"/>
    </source>
</evidence>
<proteinExistence type="inferred from homology"/>
<dbReference type="InterPro" id="IPR036291">
    <property type="entry name" value="NAD(P)-bd_dom_sf"/>
</dbReference>
<dbReference type="HOGENOM" id="CLU_657975_0_0_1"/>
<dbReference type="SUPFAM" id="SSF51735">
    <property type="entry name" value="NAD(P)-binding Rossmann-fold domains"/>
    <property type="match status" value="1"/>
</dbReference>
<dbReference type="PaxDb" id="55529-EKX43524"/>
<dbReference type="KEGG" id="gtt:GUITHDRAFT_87807"/>
<dbReference type="InterPro" id="IPR002347">
    <property type="entry name" value="SDR_fam"/>
</dbReference>
<protein>
    <submittedName>
        <fullName evidence="4">Short-chain dehydrogenase/reductase SDR</fullName>
    </submittedName>
</protein>